<feature type="domain" description="DUF2169" evidence="1">
    <location>
        <begin position="163"/>
        <end position="417"/>
    </location>
</feature>
<evidence type="ECO:0000313" key="2">
    <source>
        <dbReference type="EMBL" id="QDI02510.1"/>
    </source>
</evidence>
<evidence type="ECO:0000259" key="1">
    <source>
        <dbReference type="Pfam" id="PF09937"/>
    </source>
</evidence>
<evidence type="ECO:0000313" key="3">
    <source>
        <dbReference type="Proteomes" id="UP000319349"/>
    </source>
</evidence>
<proteinExistence type="predicted"/>
<organism evidence="2 3">
    <name type="scientific">Xanthomonas cerealis pv. cerealis</name>
    <dbReference type="NCBI Taxonomy" id="152263"/>
    <lineage>
        <taxon>Bacteria</taxon>
        <taxon>Pseudomonadati</taxon>
        <taxon>Pseudomonadota</taxon>
        <taxon>Gammaproteobacteria</taxon>
        <taxon>Lysobacterales</taxon>
        <taxon>Lysobacteraceae</taxon>
        <taxon>Xanthomonas</taxon>
        <taxon>Xanthomonas translucens group</taxon>
        <taxon>Xanthomonas cerealis</taxon>
    </lineage>
</organism>
<name>A0A514E927_9XANT</name>
<feature type="domain" description="DUF2169" evidence="1">
    <location>
        <begin position="21"/>
        <end position="111"/>
    </location>
</feature>
<reference evidence="2 3" key="1">
    <citation type="submission" date="2019-03" db="EMBL/GenBank/DDBJ databases">
        <title>Tal1 in Xanthomonas translucens pv. cerealis Contributes to Virulence in Bacterial Leaf Streak of Wheat.</title>
        <authorList>
            <person name="Shah S.M.A."/>
            <person name="Haq F."/>
            <person name="Ma W."/>
            <person name="Xu X."/>
            <person name="Wang S."/>
            <person name="Xu Z."/>
            <person name="Zou L."/>
            <person name="Zhu B."/>
            <person name="Chen G."/>
        </authorList>
    </citation>
    <scope>NUCLEOTIDE SEQUENCE [LARGE SCALE GENOMIC DNA]</scope>
    <source>
        <strain evidence="2 3">01</strain>
    </source>
</reference>
<dbReference type="AlphaFoldDB" id="A0A514E927"/>
<dbReference type="EMBL" id="CP038228">
    <property type="protein sequence ID" value="QDI02510.1"/>
    <property type="molecule type" value="Genomic_DNA"/>
</dbReference>
<gene>
    <name evidence="2" type="ORF">E4A48_01265</name>
</gene>
<keyword evidence="3" id="KW-1185">Reference proteome</keyword>
<dbReference type="Proteomes" id="UP000319349">
    <property type="component" value="Chromosome"/>
</dbReference>
<accession>A0A514E927</accession>
<protein>
    <submittedName>
        <fullName evidence="2">DUF2169 domain-containing protein</fullName>
    </submittedName>
</protein>
<sequence>MEFRNLTPFDALCFSSLAPDDKEHTVVAMKIAYRLEPDSQNPGYLHPLVQDEAPVPLCLADEYYGETGESSVREESDLAPYKPFCDVLVRGHAHAPHGRPSAQWESRLRISRPLPAVPVPEIAPPYGLAPNMAPSPAQLQRWQQEVARAKRELAARSTYEILLDKTLRVSGPRRFRRGLLRRWQLTNPEPVAGVALRWENAWGGRSRVANPAHLEDPRQPPDLLDEVCYSNPLGRGWFEERQFTLAGKDGVNGPEGWFAPQFEYPHAPIDKPCLIRHPDEPIDAFKMTQIAEGYGETPAGFGAVGRAWAPRVHLAGTYDAAWLDHRWPKLPEDFDFGYWNAAPVDQQIPFLAPDARFELTNLVDPYLTREGLAWFDLPCHRPFLLMRLRNGTVAPMPMMTDTVIIDTDTLTLTLTHRMSLPAGTPLRVLEARFETNPAAALVRRATSAPSLVK</sequence>
<dbReference type="InterPro" id="IPR018683">
    <property type="entry name" value="DUF2169"/>
</dbReference>
<dbReference type="RefSeq" id="WP_142741741.1">
    <property type="nucleotide sequence ID" value="NZ_CP038228.1"/>
</dbReference>
<dbReference type="Pfam" id="PF09937">
    <property type="entry name" value="DUF2169"/>
    <property type="match status" value="2"/>
</dbReference>